<accession>A0A1S1Q6P2</accession>
<keyword evidence="2" id="KW-1185">Reference proteome</keyword>
<dbReference type="AlphaFoldDB" id="A0A1S1Q6P2"/>
<gene>
    <name evidence="1" type="ORF">CC117_07690</name>
</gene>
<name>A0A1S1Q6P2_9ACTN</name>
<evidence type="ECO:0000313" key="2">
    <source>
        <dbReference type="Proteomes" id="UP000179627"/>
    </source>
</evidence>
<proteinExistence type="predicted"/>
<evidence type="ECO:0000313" key="1">
    <source>
        <dbReference type="EMBL" id="OHV29249.1"/>
    </source>
</evidence>
<protein>
    <submittedName>
        <fullName evidence="1">Uncharacterized protein</fullName>
    </submittedName>
</protein>
<comment type="caution">
    <text evidence="1">The sequence shown here is derived from an EMBL/GenBank/DDBJ whole genome shotgun (WGS) entry which is preliminary data.</text>
</comment>
<organism evidence="1 2">
    <name type="scientific">Parafrankia colletiae</name>
    <dbReference type="NCBI Taxonomy" id="573497"/>
    <lineage>
        <taxon>Bacteria</taxon>
        <taxon>Bacillati</taxon>
        <taxon>Actinomycetota</taxon>
        <taxon>Actinomycetes</taxon>
        <taxon>Frankiales</taxon>
        <taxon>Frankiaceae</taxon>
        <taxon>Parafrankia</taxon>
    </lineage>
</organism>
<dbReference type="EMBL" id="MBLM01000163">
    <property type="protein sequence ID" value="OHV29249.1"/>
    <property type="molecule type" value="Genomic_DNA"/>
</dbReference>
<reference evidence="2" key="1">
    <citation type="submission" date="2016-07" db="EMBL/GenBank/DDBJ databases">
        <title>Sequence Frankia sp. strain CcI1.17.</title>
        <authorList>
            <person name="Ghodhbane-Gtari F."/>
            <person name="Swanson E."/>
            <person name="Gueddou A."/>
            <person name="Morris K."/>
            <person name="Hezbri K."/>
            <person name="Ktari A."/>
            <person name="Nouioui I."/>
            <person name="Abebe-Akele F."/>
            <person name="Simpson S."/>
            <person name="Thomas K."/>
            <person name="Gtari M."/>
            <person name="Tisa L.S."/>
            <person name="Hurst S."/>
        </authorList>
    </citation>
    <scope>NUCLEOTIDE SEQUENCE [LARGE SCALE GENOMIC DNA]</scope>
    <source>
        <strain evidence="2">Cc1.17</strain>
    </source>
</reference>
<dbReference type="Proteomes" id="UP000179627">
    <property type="component" value="Unassembled WGS sequence"/>
</dbReference>
<sequence length="68" mass="7123">MELTPLVGMACHGSGCPTVYTTEGTDLVVQGYIVPDQRGAGEVPEGETLVRIPLQLLVAAMRKLPADG</sequence>